<organism evidence="1 2">
    <name type="scientific">Citrus sinensis</name>
    <name type="common">Sweet orange</name>
    <name type="synonym">Citrus aurantium var. sinensis</name>
    <dbReference type="NCBI Taxonomy" id="2711"/>
    <lineage>
        <taxon>Eukaryota</taxon>
        <taxon>Viridiplantae</taxon>
        <taxon>Streptophyta</taxon>
        <taxon>Embryophyta</taxon>
        <taxon>Tracheophyta</taxon>
        <taxon>Spermatophyta</taxon>
        <taxon>Magnoliopsida</taxon>
        <taxon>eudicotyledons</taxon>
        <taxon>Gunneridae</taxon>
        <taxon>Pentapetalae</taxon>
        <taxon>rosids</taxon>
        <taxon>malvids</taxon>
        <taxon>Sapindales</taxon>
        <taxon>Rutaceae</taxon>
        <taxon>Aurantioideae</taxon>
        <taxon>Citrus</taxon>
    </lineage>
</organism>
<dbReference type="EMBL" id="KK785024">
    <property type="protein sequence ID" value="KDO52955.1"/>
    <property type="molecule type" value="Genomic_DNA"/>
</dbReference>
<accession>A0A067EGB1</accession>
<sequence length="155" mass="17689">TKNQVQGRLLLDVIIGECAPILKLFTSKDKPLLIWWNPFLVLDLSFDIINGIGAFNLKGYGFSSESLHKDLHLLDKKNTTSVYIHTEQPNETSKTKYYTCTLYLRFKRGKYITTSSITNNTELKKMPSLHNSKTLYASHQCAGFSEQKLTINGQR</sequence>
<name>A0A067EGB1_CITSI</name>
<evidence type="ECO:0000313" key="1">
    <source>
        <dbReference type="EMBL" id="KDO52955.1"/>
    </source>
</evidence>
<protein>
    <submittedName>
        <fullName evidence="1">Uncharacterized protein</fullName>
    </submittedName>
</protein>
<gene>
    <name evidence="1" type="ORF">CISIN_1g047743mg</name>
</gene>
<dbReference type="STRING" id="2711.A0A067EGB1"/>
<evidence type="ECO:0000313" key="2">
    <source>
        <dbReference type="Proteomes" id="UP000027120"/>
    </source>
</evidence>
<proteinExistence type="predicted"/>
<keyword evidence="2" id="KW-1185">Reference proteome</keyword>
<feature type="non-terminal residue" evidence="1">
    <location>
        <position position="1"/>
    </location>
</feature>
<dbReference type="Proteomes" id="UP000027120">
    <property type="component" value="Unassembled WGS sequence"/>
</dbReference>
<dbReference type="AlphaFoldDB" id="A0A067EGB1"/>
<reference evidence="1 2" key="1">
    <citation type="submission" date="2014-04" db="EMBL/GenBank/DDBJ databases">
        <authorList>
            <consortium name="International Citrus Genome Consortium"/>
            <person name="Gmitter F."/>
            <person name="Chen C."/>
            <person name="Farmerie W."/>
            <person name="Harkins T."/>
            <person name="Desany B."/>
            <person name="Mohiuddin M."/>
            <person name="Kodira C."/>
            <person name="Borodovsky M."/>
            <person name="Lomsadze A."/>
            <person name="Burns P."/>
            <person name="Jenkins J."/>
            <person name="Prochnik S."/>
            <person name="Shu S."/>
            <person name="Chapman J."/>
            <person name="Pitluck S."/>
            <person name="Schmutz J."/>
            <person name="Rokhsar D."/>
        </authorList>
    </citation>
    <scope>NUCLEOTIDE SEQUENCE</scope>
</reference>